<sequence>MNPFSLEDKVIVITGASSGIGRHTAISCSLQGASVILIGRNPERLQETYTCLSEGKRHGSYVLDLTDDACMSDVVQQINTDFGRIDGIVHCAGISGTLPLKLADTAEMERYFSNNAIGAVNLTRELCKVGRFSKDGGSVVFLSSVAALTGDPGKSLYAMSKGALLSGCRALAAEYARRKIRFNCISPGVIITPINENLPHIKDPEKRKALEAKHLLGLGKTEDVANACIYLLSDASRWITGQNLIVDGGYTVQ</sequence>
<organism evidence="1 2">
    <name type="scientific">Lepagella muris</name>
    <dbReference type="NCBI Taxonomy" id="3032870"/>
    <lineage>
        <taxon>Bacteria</taxon>
        <taxon>Pseudomonadati</taxon>
        <taxon>Bacteroidota</taxon>
        <taxon>Bacteroidia</taxon>
        <taxon>Bacteroidales</taxon>
        <taxon>Muribaculaceae</taxon>
        <taxon>Lepagella</taxon>
    </lineage>
</organism>
<protein>
    <submittedName>
        <fullName evidence="1">SDR family oxidoreductase</fullName>
    </submittedName>
</protein>
<gene>
    <name evidence="1" type="ORF">E5331_01540</name>
</gene>
<reference evidence="1" key="1">
    <citation type="submission" date="2019-04" db="EMBL/GenBank/DDBJ databases">
        <title>Microbes associate with the intestines of laboratory mice.</title>
        <authorList>
            <person name="Navarre W."/>
            <person name="Wong E."/>
            <person name="Huang K."/>
            <person name="Tropini C."/>
            <person name="Ng K."/>
            <person name="Yu B."/>
        </authorList>
    </citation>
    <scope>NUCLEOTIDE SEQUENCE</scope>
    <source>
        <strain evidence="1">NM04_E33</strain>
    </source>
</reference>
<accession>A0AC61RL56</accession>
<dbReference type="Proteomes" id="UP000306319">
    <property type="component" value="Unassembled WGS sequence"/>
</dbReference>
<keyword evidence="2" id="KW-1185">Reference proteome</keyword>
<evidence type="ECO:0000313" key="2">
    <source>
        <dbReference type="Proteomes" id="UP000306319"/>
    </source>
</evidence>
<comment type="caution">
    <text evidence="1">The sequence shown here is derived from an EMBL/GenBank/DDBJ whole genome shotgun (WGS) entry which is preliminary data.</text>
</comment>
<name>A0AC61RL56_9BACT</name>
<proteinExistence type="predicted"/>
<evidence type="ECO:0000313" key="1">
    <source>
        <dbReference type="EMBL" id="TGY81092.1"/>
    </source>
</evidence>
<dbReference type="EMBL" id="SRYB01000001">
    <property type="protein sequence ID" value="TGY81092.1"/>
    <property type="molecule type" value="Genomic_DNA"/>
</dbReference>